<organism evidence="1">
    <name type="scientific">Populus trichocarpa</name>
    <name type="common">Western balsam poplar</name>
    <name type="synonym">Populus balsamifera subsp. trichocarpa</name>
    <dbReference type="NCBI Taxonomy" id="3694"/>
    <lineage>
        <taxon>Eukaryota</taxon>
        <taxon>Viridiplantae</taxon>
        <taxon>Streptophyta</taxon>
        <taxon>Embryophyta</taxon>
        <taxon>Tracheophyta</taxon>
        <taxon>Spermatophyta</taxon>
        <taxon>Magnoliopsida</taxon>
        <taxon>eudicotyledons</taxon>
        <taxon>Gunneridae</taxon>
        <taxon>Pentapetalae</taxon>
        <taxon>rosids</taxon>
        <taxon>fabids</taxon>
        <taxon>Malpighiales</taxon>
        <taxon>Salicaceae</taxon>
        <taxon>Saliceae</taxon>
        <taxon>Populus</taxon>
    </lineage>
</organism>
<proteinExistence type="predicted"/>
<dbReference type="EMBL" id="KZ623343">
    <property type="protein sequence ID" value="PNS24059.1"/>
    <property type="molecule type" value="Genomic_DNA"/>
</dbReference>
<dbReference type="AlphaFoldDB" id="A0A2K1R9X3"/>
<name>A0A2K1R9X3_POPTR</name>
<accession>A0A2K1R9X3</accession>
<evidence type="ECO:0000313" key="1">
    <source>
        <dbReference type="EMBL" id="PNS24059.1"/>
    </source>
</evidence>
<gene>
    <name evidence="1" type="ORF">POPTR_T011900</name>
</gene>
<protein>
    <submittedName>
        <fullName evidence="1">Uncharacterized protein</fullName>
    </submittedName>
</protein>
<sequence length="87" mass="9831">MASYCQATEEILDALICWRESQISFALQMLSSSGKYPHLRILNFGRLNFVMEQQLLSSPIIPSSSHVAIISSILSQQYTLISSRFHP</sequence>
<reference evidence="1" key="1">
    <citation type="journal article" date="2006" name="Science">
        <title>The genome of black cottonwood, Populus trichocarpa (Torr. &amp; Gray).</title>
        <authorList>
            <person name="Tuskan G.A."/>
            <person name="Difazio S."/>
            <person name="Jansson S."/>
            <person name="Bohlmann J."/>
            <person name="Grigoriev I."/>
            <person name="Hellsten U."/>
            <person name="Putnam N."/>
            <person name="Ralph S."/>
            <person name="Rombauts S."/>
            <person name="Salamov A."/>
            <person name="Schein J."/>
            <person name="Sterck L."/>
            <person name="Aerts A."/>
            <person name="Bhalerao R.R."/>
            <person name="Bhalerao R.P."/>
            <person name="Blaudez D."/>
            <person name="Boerjan W."/>
            <person name="Brun A."/>
            <person name="Brunner A."/>
            <person name="Busov V."/>
            <person name="Campbell M."/>
            <person name="Carlson J."/>
            <person name="Chalot M."/>
            <person name="Chapman J."/>
            <person name="Chen G.L."/>
            <person name="Cooper D."/>
            <person name="Coutinho P.M."/>
            <person name="Couturier J."/>
            <person name="Covert S."/>
            <person name="Cronk Q."/>
            <person name="Cunningham R."/>
            <person name="Davis J."/>
            <person name="Degroeve S."/>
            <person name="Dejardin A."/>
            <person name="Depamphilis C."/>
            <person name="Detter J."/>
            <person name="Dirks B."/>
            <person name="Dubchak I."/>
            <person name="Duplessis S."/>
            <person name="Ehlting J."/>
            <person name="Ellis B."/>
            <person name="Gendler K."/>
            <person name="Goodstein D."/>
            <person name="Gribskov M."/>
            <person name="Grimwood J."/>
            <person name="Groover A."/>
            <person name="Gunter L."/>
            <person name="Hamberger B."/>
            <person name="Heinze B."/>
            <person name="Helariutta Y."/>
            <person name="Henrissat B."/>
            <person name="Holligan D."/>
            <person name="Holt R."/>
            <person name="Huang W."/>
            <person name="Islam-Faridi N."/>
            <person name="Jones S."/>
            <person name="Jones-Rhoades M."/>
            <person name="Jorgensen R."/>
            <person name="Joshi C."/>
            <person name="Kangasjarvi J."/>
            <person name="Karlsson J."/>
            <person name="Kelleher C."/>
            <person name="Kirkpatrick R."/>
            <person name="Kirst M."/>
            <person name="Kohler A."/>
            <person name="Kalluri U."/>
            <person name="Larimer F."/>
            <person name="Leebens-Mack J."/>
            <person name="Leple J.C."/>
            <person name="Locascio P."/>
            <person name="Lou Y."/>
            <person name="Lucas S."/>
            <person name="Martin F."/>
            <person name="Montanini B."/>
            <person name="Napoli C."/>
            <person name="Nelson D.R."/>
            <person name="Nelson C."/>
            <person name="Nieminen K."/>
            <person name="Nilsson O."/>
            <person name="Pereda V."/>
            <person name="Peter G."/>
            <person name="Philippe R."/>
            <person name="Pilate G."/>
            <person name="Poliakov A."/>
            <person name="Razumovskaya J."/>
            <person name="Richardson P."/>
            <person name="Rinaldi C."/>
            <person name="Ritland K."/>
            <person name="Rouze P."/>
            <person name="Ryaboy D."/>
            <person name="Schmutz J."/>
            <person name="Schrader J."/>
            <person name="Segerman B."/>
            <person name="Shin H."/>
            <person name="Siddiqui A."/>
            <person name="Sterky F."/>
            <person name="Terry A."/>
            <person name="Tsai C.J."/>
            <person name="Uberbacher E."/>
            <person name="Unneberg P."/>
            <person name="Vahala J."/>
            <person name="Wall K."/>
            <person name="Wessler S."/>
            <person name="Yang G."/>
            <person name="Yin T."/>
            <person name="Douglas C."/>
            <person name="Marra M."/>
            <person name="Sandberg G."/>
            <person name="Van de Peer Y."/>
            <person name="Rokhsar D."/>
        </authorList>
    </citation>
    <scope>NUCLEOTIDE SEQUENCE [LARGE SCALE GENOMIC DNA]</scope>
    <source>
        <strain evidence="1">Nisqually-1</strain>
    </source>
</reference>
<dbReference type="InParanoid" id="A0A2K1R9X3"/>
<reference evidence="1" key="2">
    <citation type="submission" date="2017-07" db="EMBL/GenBank/DDBJ databases">
        <title>WGS assembly of Populus trichocarpa.</title>
        <authorList>
            <person name="Tuskan G."/>
            <person name="Difazio S."/>
            <person name="Jansson S."/>
            <person name="Bohlmann J."/>
            <person name="Grigoriev I."/>
            <person name="Hellsten U."/>
            <person name="Putnam N."/>
            <person name="Ralph S."/>
            <person name="Rombauts S."/>
            <person name="Salamov A."/>
            <person name="Schein J."/>
            <person name="Sterck L."/>
            <person name="Aerts A."/>
            <person name="Bhalerao R."/>
            <person name="Bhalerao R."/>
            <person name="Blaudez D."/>
            <person name="Boerjan W."/>
            <person name="Brun A."/>
            <person name="Brunner A."/>
            <person name="Busov V."/>
            <person name="Campbell M."/>
            <person name="Carlson J."/>
            <person name="Chalot M."/>
            <person name="Chapman J."/>
            <person name="Chen G."/>
            <person name="Cooper D."/>
            <person name="Coutinho P."/>
            <person name="Couturier J."/>
            <person name="Covert S."/>
            <person name="Cronk Q."/>
            <person name="Cunningham R."/>
            <person name="Davis J."/>
            <person name="Degroeve S."/>
            <person name="Dejardin A."/>
            <person name="Depamphilis C."/>
            <person name="Detter J."/>
            <person name="Dirks B."/>
            <person name="Dubchak I."/>
            <person name="Duplessis S."/>
            <person name="Ehlting J."/>
            <person name="Ellis B."/>
            <person name="Gendler K."/>
            <person name="Goodstein D."/>
            <person name="Gribskov M."/>
            <person name="Grimwood J."/>
            <person name="Groover A."/>
            <person name="Gunter L."/>
            <person name="Hamberger B."/>
            <person name="Heinze B."/>
            <person name="Helariutta Y."/>
            <person name="Henrissat B."/>
            <person name="Holligan D."/>
            <person name="Holt R."/>
            <person name="Huang W."/>
            <person name="Islam-Faridi N."/>
            <person name="Jones S."/>
            <person name="Jones-Rhoades M."/>
            <person name="Jorgensen R."/>
            <person name="Joshi C."/>
            <person name="Kangasjarvi J."/>
            <person name="Karlsson J."/>
            <person name="Kelleher C."/>
            <person name="Kirkpatrick R."/>
            <person name="Kirst M."/>
            <person name="Kohler A."/>
            <person name="Kalluri U."/>
            <person name="Larimer F."/>
            <person name="Leebens-Mack J."/>
            <person name="Leple J."/>
            <person name="Locascio P."/>
            <person name="Lou Y."/>
            <person name="Lucas S."/>
            <person name="Martin F."/>
            <person name="Montanini B."/>
            <person name="Napoli C."/>
            <person name="Nelson D."/>
            <person name="Nelson C."/>
            <person name="Nieminen K."/>
            <person name="Nilsson O."/>
            <person name="Pereda V."/>
            <person name="Peter G."/>
            <person name="Philippe R."/>
            <person name="Pilate G."/>
            <person name="Poliakov A."/>
            <person name="Razumovskaya J."/>
            <person name="Richardson P."/>
            <person name="Rinaldi C."/>
            <person name="Ritland K."/>
            <person name="Rouze P."/>
            <person name="Ryaboy D."/>
            <person name="Schmutz J."/>
            <person name="Schrader J."/>
            <person name="Segerman B."/>
            <person name="Shin H."/>
            <person name="Siddiqui A."/>
            <person name="Sterky F."/>
            <person name="Terry A."/>
            <person name="Tsai C."/>
            <person name="Uberbacher E."/>
            <person name="Unneberg P."/>
            <person name="Vahala J."/>
            <person name="Wall K."/>
            <person name="Wessler S."/>
            <person name="Yang G."/>
            <person name="Yin T."/>
            <person name="Douglas C."/>
            <person name="Marra M."/>
            <person name="Sandberg G."/>
            <person name="Van De Peer Y."/>
            <person name="Rokhsar D."/>
        </authorList>
    </citation>
    <scope>NUCLEOTIDE SEQUENCE</scope>
    <source>
        <strain evidence="1">Nisqually-1</strain>
    </source>
</reference>